<dbReference type="RefSeq" id="WP_090707811.1">
    <property type="nucleotide sequence ID" value="NZ_FOVM01000001.1"/>
</dbReference>
<dbReference type="Gene3D" id="3.20.20.60">
    <property type="entry name" value="Phosphoenolpyruvate-binding domains"/>
    <property type="match status" value="1"/>
</dbReference>
<dbReference type="GO" id="GO:0046872">
    <property type="term" value="F:metal ion binding"/>
    <property type="evidence" value="ECO:0007669"/>
    <property type="project" value="UniProtKB-KW"/>
</dbReference>
<accession>A0A1I4Y908</accession>
<dbReference type="InterPro" id="IPR040442">
    <property type="entry name" value="Pyrv_kinase-like_dom_sf"/>
</dbReference>
<dbReference type="SUPFAM" id="SSF51621">
    <property type="entry name" value="Phosphoenolpyruvate/pyruvate domain"/>
    <property type="match status" value="1"/>
</dbReference>
<sequence>MPLFLNPTFRDVLADADRAQIGMWVCSGSPLVAEICAGSGLDWLLIDGEHSPNSLESIIAQLQAVAAYPITPLVRVPSGDTVVIKQYLDLGVQNLLVPMVNTEADALAVASAVRYPPLGVRGVGSALARAARWNRVENYLGRADEYVSLFVQIETADAVANAAAIASVDGVDGAFVGPSDLAASMGYLGQQEHPEVVEAVERAIRTTSALGKPVGVNAFGTKVAERYRAAGATFVLVGADVALLARGSEALAGSFIPTQDQAETSEPRASY</sequence>
<dbReference type="InterPro" id="IPR015813">
    <property type="entry name" value="Pyrv/PenolPyrv_kinase-like_dom"/>
</dbReference>
<evidence type="ECO:0000313" key="5">
    <source>
        <dbReference type="EMBL" id="SFN34534.1"/>
    </source>
</evidence>
<evidence type="ECO:0000256" key="2">
    <source>
        <dbReference type="ARBA" id="ARBA00022723"/>
    </source>
</evidence>
<protein>
    <submittedName>
        <fullName evidence="5">2,4-dihydroxyhept-2-enedioate aldolase</fullName>
    </submittedName>
</protein>
<evidence type="ECO:0000256" key="3">
    <source>
        <dbReference type="ARBA" id="ARBA00023239"/>
    </source>
</evidence>
<dbReference type="Pfam" id="PF03328">
    <property type="entry name" value="HpcH_HpaI"/>
    <property type="match status" value="1"/>
</dbReference>
<dbReference type="Proteomes" id="UP000198867">
    <property type="component" value="Unassembled WGS sequence"/>
</dbReference>
<dbReference type="InterPro" id="IPR050251">
    <property type="entry name" value="HpcH-HpaI_aldolase"/>
</dbReference>
<dbReference type="STRING" id="995034.SAMN05216219_0043"/>
<dbReference type="FunFam" id="3.20.20.60:FF:000004">
    <property type="entry name" value="5-keto-4-deoxy-D-glucarate aldolase"/>
    <property type="match status" value="1"/>
</dbReference>
<dbReference type="EMBL" id="FOVM01000001">
    <property type="protein sequence ID" value="SFN34534.1"/>
    <property type="molecule type" value="Genomic_DNA"/>
</dbReference>
<reference evidence="6" key="1">
    <citation type="submission" date="2016-10" db="EMBL/GenBank/DDBJ databases">
        <authorList>
            <person name="Varghese N."/>
            <person name="Submissions S."/>
        </authorList>
    </citation>
    <scope>NUCLEOTIDE SEQUENCE [LARGE SCALE GENOMIC DNA]</scope>
    <source>
        <strain evidence="6">CGMCC 1.11101</strain>
    </source>
</reference>
<dbReference type="GO" id="GO:0005737">
    <property type="term" value="C:cytoplasm"/>
    <property type="evidence" value="ECO:0007669"/>
    <property type="project" value="UniProtKB-ARBA"/>
</dbReference>
<dbReference type="OrthoDB" id="86160at2"/>
<proteinExistence type="inferred from homology"/>
<evidence type="ECO:0000313" key="6">
    <source>
        <dbReference type="Proteomes" id="UP000198867"/>
    </source>
</evidence>
<keyword evidence="6" id="KW-1185">Reference proteome</keyword>
<keyword evidence="3" id="KW-0456">Lyase</keyword>
<evidence type="ECO:0000259" key="4">
    <source>
        <dbReference type="Pfam" id="PF03328"/>
    </source>
</evidence>
<feature type="domain" description="HpcH/HpaI aldolase/citrate lyase" evidence="4">
    <location>
        <begin position="20"/>
        <end position="245"/>
    </location>
</feature>
<comment type="similarity">
    <text evidence="1">Belongs to the HpcH/HpaI aldolase family.</text>
</comment>
<dbReference type="PANTHER" id="PTHR30502:SF0">
    <property type="entry name" value="PHOSPHOENOLPYRUVATE CARBOXYLASE FAMILY PROTEIN"/>
    <property type="match status" value="1"/>
</dbReference>
<dbReference type="AlphaFoldDB" id="A0A1I4Y908"/>
<dbReference type="InterPro" id="IPR005000">
    <property type="entry name" value="Aldolase/citrate-lyase_domain"/>
</dbReference>
<gene>
    <name evidence="5" type="ORF">SAMN05216219_0043</name>
</gene>
<dbReference type="GO" id="GO:0016832">
    <property type="term" value="F:aldehyde-lyase activity"/>
    <property type="evidence" value="ECO:0007669"/>
    <property type="project" value="TreeGrafter"/>
</dbReference>
<dbReference type="PANTHER" id="PTHR30502">
    <property type="entry name" value="2-KETO-3-DEOXY-L-RHAMNONATE ALDOLASE"/>
    <property type="match status" value="1"/>
</dbReference>
<evidence type="ECO:0000256" key="1">
    <source>
        <dbReference type="ARBA" id="ARBA00005568"/>
    </source>
</evidence>
<name>A0A1I4Y908_9MICO</name>
<keyword evidence="2" id="KW-0479">Metal-binding</keyword>
<organism evidence="5 6">
    <name type="scientific">Mycetocola miduiensis</name>
    <dbReference type="NCBI Taxonomy" id="995034"/>
    <lineage>
        <taxon>Bacteria</taxon>
        <taxon>Bacillati</taxon>
        <taxon>Actinomycetota</taxon>
        <taxon>Actinomycetes</taxon>
        <taxon>Micrococcales</taxon>
        <taxon>Microbacteriaceae</taxon>
        <taxon>Mycetocola</taxon>
    </lineage>
</organism>